<evidence type="ECO:0000256" key="6">
    <source>
        <dbReference type="ARBA" id="ARBA00022801"/>
    </source>
</evidence>
<evidence type="ECO:0000256" key="1">
    <source>
        <dbReference type="ARBA" id="ARBA00001625"/>
    </source>
</evidence>
<feature type="binding site" evidence="9">
    <location>
        <position position="111"/>
    </location>
    <ligand>
        <name>Mg(2+)</name>
        <dbReference type="ChEBI" id="CHEBI:18420"/>
        <label>2</label>
    </ligand>
</feature>
<dbReference type="OrthoDB" id="9785695at2"/>
<dbReference type="AlphaFoldDB" id="A0A345P573"/>
<reference evidence="11 12" key="1">
    <citation type="submission" date="2018-07" db="EMBL/GenBank/DDBJ databases">
        <title>Genome sequencing of Moraxellaceae gen. HYN0046.</title>
        <authorList>
            <person name="Kim M."/>
            <person name="Yi H."/>
        </authorList>
    </citation>
    <scope>NUCLEOTIDE SEQUENCE [LARGE SCALE GENOMIC DNA]</scope>
    <source>
        <strain evidence="11 12">HYN0046</strain>
    </source>
</reference>
<dbReference type="GO" id="GO:0000287">
    <property type="term" value="F:magnesium ion binding"/>
    <property type="evidence" value="ECO:0007669"/>
    <property type="project" value="UniProtKB-UniRule"/>
</dbReference>
<dbReference type="GO" id="GO:0005886">
    <property type="term" value="C:plasma membrane"/>
    <property type="evidence" value="ECO:0007669"/>
    <property type="project" value="UniProtKB-SubCell"/>
</dbReference>
<dbReference type="GO" id="GO:0008441">
    <property type="term" value="F:3'(2'),5'-bisphosphate nucleotidase activity"/>
    <property type="evidence" value="ECO:0007669"/>
    <property type="project" value="UniProtKB-UniRule"/>
</dbReference>
<gene>
    <name evidence="9 11" type="primary">cysQ</name>
    <name evidence="11" type="ORF">HYN46_06050</name>
</gene>
<evidence type="ECO:0000256" key="8">
    <source>
        <dbReference type="ARBA" id="ARBA00023136"/>
    </source>
</evidence>
<dbReference type="InterPro" id="IPR000760">
    <property type="entry name" value="Inositol_monophosphatase-like"/>
</dbReference>
<evidence type="ECO:0000256" key="10">
    <source>
        <dbReference type="PIRSR" id="PIRSR600760-2"/>
    </source>
</evidence>
<feature type="binding site" evidence="9">
    <location>
        <begin position="110"/>
        <end position="113"/>
    </location>
    <ligand>
        <name>substrate</name>
    </ligand>
</feature>
<comment type="cofactor">
    <cofactor evidence="9 10">
        <name>Mg(2+)</name>
        <dbReference type="ChEBI" id="CHEBI:18420"/>
    </cofactor>
</comment>
<feature type="binding site" evidence="9">
    <location>
        <position position="90"/>
    </location>
    <ligand>
        <name>substrate</name>
    </ligand>
</feature>
<dbReference type="GO" id="GO:0046854">
    <property type="term" value="P:phosphatidylinositol phosphate biosynthetic process"/>
    <property type="evidence" value="ECO:0007669"/>
    <property type="project" value="InterPro"/>
</dbReference>
<dbReference type="InterPro" id="IPR020550">
    <property type="entry name" value="Inositol_monophosphatase_CS"/>
</dbReference>
<dbReference type="HAMAP" id="MF_02095">
    <property type="entry name" value="CysQ"/>
    <property type="match status" value="1"/>
</dbReference>
<sequence>MVHFMTLNQQSILPSTLPKLDLENLLDAVVSITQEAGELLTVFYNQHLQSAIDVQRKDDTSPVTAADIAAHDLIEAALLKLIPEIPVLSEESADVSERNEWSRFWLVDPLDGTREFINKTGEFTVNIALVEAGHVVLGVIGVPLKQQVYAAIHDLNPENPIKHAYRIDADKSRHVLHNRQVDGQYLNTAMSRKSKRPQYAEYQEQLLQAGLQLNIVNAGSAYKFCLMADGSIDLYPRLHPTSEWDTAAGQCLLEVLGGGIVDLVGKPFRYNQRDHLLNGSFIAVADLSLLPAVLPKAFVHFEE</sequence>
<dbReference type="SUPFAM" id="SSF56655">
    <property type="entry name" value="Carbohydrate phosphatase"/>
    <property type="match status" value="1"/>
</dbReference>
<feature type="binding site" evidence="10">
    <location>
        <position position="90"/>
    </location>
    <ligand>
        <name>Mg(2+)</name>
        <dbReference type="ChEBI" id="CHEBI:18420"/>
        <label>2</label>
    </ligand>
</feature>
<keyword evidence="5 9" id="KW-0479">Metal-binding</keyword>
<feature type="binding site" evidence="9">
    <location>
        <position position="90"/>
    </location>
    <ligand>
        <name>Mg(2+)</name>
        <dbReference type="ChEBI" id="CHEBI:18420"/>
        <label>1</label>
    </ligand>
</feature>
<dbReference type="PRINTS" id="PR00377">
    <property type="entry name" value="IMPHPHTASES"/>
</dbReference>
<comment type="catalytic activity">
    <reaction evidence="1 9">
        <text>adenosine 3',5'-bisphosphate + H2O = AMP + phosphate</text>
        <dbReference type="Rhea" id="RHEA:10040"/>
        <dbReference type="ChEBI" id="CHEBI:15377"/>
        <dbReference type="ChEBI" id="CHEBI:43474"/>
        <dbReference type="ChEBI" id="CHEBI:58343"/>
        <dbReference type="ChEBI" id="CHEBI:456215"/>
        <dbReference type="EC" id="3.1.3.7"/>
    </reaction>
</comment>
<feature type="binding site" evidence="9">
    <location>
        <position position="110"/>
    </location>
    <ligand>
        <name>Mg(2+)</name>
        <dbReference type="ChEBI" id="CHEBI:18420"/>
        <label>1</label>
    </ligand>
</feature>
<feature type="binding site" evidence="10">
    <location>
        <position position="108"/>
    </location>
    <ligand>
        <name>Mg(2+)</name>
        <dbReference type="ChEBI" id="CHEBI:18420"/>
        <label>1</label>
        <note>catalytic</note>
    </ligand>
</feature>
<dbReference type="PANTHER" id="PTHR43028">
    <property type="entry name" value="3'(2'),5'-BISPHOSPHATE NUCLEOTIDASE 1"/>
    <property type="match status" value="1"/>
</dbReference>
<feature type="binding site" evidence="9">
    <location>
        <position position="245"/>
    </location>
    <ligand>
        <name>substrate</name>
    </ligand>
</feature>
<protein>
    <recommendedName>
        <fullName evidence="9">3'(2'),5'-bisphosphate nucleotidase CysQ</fullName>
        <ecNumber evidence="9">3.1.3.7</ecNumber>
    </recommendedName>
    <alternativeName>
        <fullName evidence="9">3'(2'),5-bisphosphonucleoside 3'(2')-phosphohydrolase</fullName>
    </alternativeName>
    <alternativeName>
        <fullName evidence="9">3'-phosphoadenosine 5'-phosphate phosphatase</fullName>
        <shortName evidence="9">PAP phosphatase</shortName>
    </alternativeName>
</protein>
<keyword evidence="4 9" id="KW-0997">Cell inner membrane</keyword>
<keyword evidence="8 9" id="KW-0472">Membrane</keyword>
<keyword evidence="6 9" id="KW-0378">Hydrolase</keyword>
<dbReference type="Pfam" id="PF00459">
    <property type="entry name" value="Inositol_P"/>
    <property type="match status" value="1"/>
</dbReference>
<evidence type="ECO:0000313" key="12">
    <source>
        <dbReference type="Proteomes" id="UP000253940"/>
    </source>
</evidence>
<comment type="similarity">
    <text evidence="2 9">Belongs to the inositol monophosphatase superfamily. CysQ family.</text>
</comment>
<dbReference type="Gene3D" id="3.30.540.10">
    <property type="entry name" value="Fructose-1,6-Bisphosphatase, subunit A, domain 1"/>
    <property type="match status" value="1"/>
</dbReference>
<feature type="binding site" evidence="9">
    <location>
        <position position="245"/>
    </location>
    <ligand>
        <name>Mg(2+)</name>
        <dbReference type="ChEBI" id="CHEBI:18420"/>
        <label>2</label>
    </ligand>
</feature>
<accession>A0A345P573</accession>
<dbReference type="Proteomes" id="UP000253940">
    <property type="component" value="Chromosome"/>
</dbReference>
<name>A0A345P573_9GAMM</name>
<dbReference type="EC" id="3.1.3.7" evidence="9"/>
<feature type="binding site" evidence="9">
    <location>
        <position position="108"/>
    </location>
    <ligand>
        <name>Mg(2+)</name>
        <dbReference type="ChEBI" id="CHEBI:18420"/>
        <label>2</label>
    </ligand>
</feature>
<dbReference type="PANTHER" id="PTHR43028:SF5">
    <property type="entry name" value="3'(2'),5'-BISPHOSPHATE NUCLEOTIDASE 1"/>
    <property type="match status" value="1"/>
</dbReference>
<organism evidence="11 12">
    <name type="scientific">Aquirhabdus parva</name>
    <dbReference type="NCBI Taxonomy" id="2283318"/>
    <lineage>
        <taxon>Bacteria</taxon>
        <taxon>Pseudomonadati</taxon>
        <taxon>Pseudomonadota</taxon>
        <taxon>Gammaproteobacteria</taxon>
        <taxon>Moraxellales</taxon>
        <taxon>Moraxellaceae</taxon>
        <taxon>Aquirhabdus</taxon>
    </lineage>
</organism>
<evidence type="ECO:0000256" key="9">
    <source>
        <dbReference type="HAMAP-Rule" id="MF_02095"/>
    </source>
</evidence>
<comment type="subcellular location">
    <subcellularLocation>
        <location evidence="9">Cell inner membrane</location>
        <topology evidence="9">Peripheral membrane protein</topology>
        <orientation evidence="9">Cytoplasmic side</orientation>
    </subcellularLocation>
</comment>
<dbReference type="GO" id="GO:0000103">
    <property type="term" value="P:sulfate assimilation"/>
    <property type="evidence" value="ECO:0007669"/>
    <property type="project" value="TreeGrafter"/>
</dbReference>
<evidence type="ECO:0000256" key="7">
    <source>
        <dbReference type="ARBA" id="ARBA00022842"/>
    </source>
</evidence>
<evidence type="ECO:0000256" key="4">
    <source>
        <dbReference type="ARBA" id="ARBA00022519"/>
    </source>
</evidence>
<evidence type="ECO:0000313" key="11">
    <source>
        <dbReference type="EMBL" id="AXI02432.1"/>
    </source>
</evidence>
<dbReference type="InterPro" id="IPR006240">
    <property type="entry name" value="CysQ"/>
</dbReference>
<dbReference type="EMBL" id="CP031222">
    <property type="protein sequence ID" value="AXI02432.1"/>
    <property type="molecule type" value="Genomic_DNA"/>
</dbReference>
<dbReference type="KEGG" id="mbah:HYN46_06050"/>
<dbReference type="InterPro" id="IPR050725">
    <property type="entry name" value="CysQ/Inositol_MonoPase"/>
</dbReference>
<proteinExistence type="inferred from homology"/>
<dbReference type="PROSITE" id="PS00629">
    <property type="entry name" value="IMP_1"/>
    <property type="match status" value="1"/>
</dbReference>
<feature type="binding site" evidence="10">
    <location>
        <position position="111"/>
    </location>
    <ligand>
        <name>Mg(2+)</name>
        <dbReference type="ChEBI" id="CHEBI:18420"/>
        <label>1</label>
        <note>catalytic</note>
    </ligand>
</feature>
<dbReference type="GO" id="GO:0050427">
    <property type="term" value="P:3'-phosphoadenosine 5'-phosphosulfate metabolic process"/>
    <property type="evidence" value="ECO:0007669"/>
    <property type="project" value="TreeGrafter"/>
</dbReference>
<dbReference type="PROSITE" id="PS00630">
    <property type="entry name" value="IMP_2"/>
    <property type="match status" value="1"/>
</dbReference>
<feature type="binding site" evidence="9">
    <location>
        <position position="108"/>
    </location>
    <ligand>
        <name>Mg(2+)</name>
        <dbReference type="ChEBI" id="CHEBI:18420"/>
        <label>1</label>
    </ligand>
</feature>
<evidence type="ECO:0000256" key="2">
    <source>
        <dbReference type="ARBA" id="ARBA00005289"/>
    </source>
</evidence>
<keyword evidence="7 9" id="KW-0460">Magnesium</keyword>
<dbReference type="CDD" id="cd01638">
    <property type="entry name" value="CysQ"/>
    <property type="match status" value="1"/>
</dbReference>
<dbReference type="Gene3D" id="3.40.190.80">
    <property type="match status" value="1"/>
</dbReference>
<evidence type="ECO:0000256" key="5">
    <source>
        <dbReference type="ARBA" id="ARBA00022723"/>
    </source>
</evidence>
<dbReference type="InterPro" id="IPR020583">
    <property type="entry name" value="Inositol_monoP_metal-BS"/>
</dbReference>
<feature type="binding site" evidence="10">
    <location>
        <position position="245"/>
    </location>
    <ligand>
        <name>Mg(2+)</name>
        <dbReference type="ChEBI" id="CHEBI:18420"/>
        <label>1</label>
        <note>catalytic</note>
    </ligand>
</feature>
<dbReference type="NCBIfam" id="TIGR01331">
    <property type="entry name" value="bisphos_cysQ"/>
    <property type="match status" value="1"/>
</dbReference>
<keyword evidence="12" id="KW-1185">Reference proteome</keyword>
<keyword evidence="3 9" id="KW-1003">Cell membrane</keyword>
<comment type="function">
    <text evidence="9">Converts adenosine-3',5'-bisphosphate (PAP) to AMP.</text>
</comment>
<evidence type="ECO:0000256" key="3">
    <source>
        <dbReference type="ARBA" id="ARBA00022475"/>
    </source>
</evidence>
<feature type="binding site" evidence="10">
    <location>
        <position position="110"/>
    </location>
    <ligand>
        <name>Mg(2+)</name>
        <dbReference type="ChEBI" id="CHEBI:18420"/>
        <label>1</label>
        <note>catalytic</note>
    </ligand>
</feature>